<dbReference type="PANTHER" id="PTHR30441:SF4">
    <property type="entry name" value="PROTEIN ASMA"/>
    <property type="match status" value="1"/>
</dbReference>
<dbReference type="PANTHER" id="PTHR30441">
    <property type="entry name" value="DUF748 DOMAIN-CONTAINING PROTEIN"/>
    <property type="match status" value="1"/>
</dbReference>
<feature type="compositionally biased region" description="Polar residues" evidence="2">
    <location>
        <begin position="126"/>
        <end position="136"/>
    </location>
</feature>
<name>A0A1H6RE83_9GAMM</name>
<dbReference type="AlphaFoldDB" id="A0A1H6RE83"/>
<proteinExistence type="predicted"/>
<dbReference type="InterPro" id="IPR052894">
    <property type="entry name" value="AsmA-related"/>
</dbReference>
<sequence>MRHLVKAVLASILLLVMGIGGVFAYIYWGLDPNQLKPYIAQSAREHAQLEVDIEGDLQWSFYPWLGVQVGQTQVRTLTHTHLPPLASIQQAHMSLSLVDLLQGRVHTQDLRIQGLDLQLVQDAQGATNWPQSSAEKTPQEAAPQSEKEAADTFPELQIQSLDIQDARISYQDAHHHWQLEDVFIDSQEISLQNAFPVSVRLALTSQPAQIQAALSLETQVHLDWAQQIYQLEALHAQIKARAALWENTELALAIALPQVIATPEQVQVQNLQLALAPFTLQGTQIQGEVHTDFNLWLTQERLDLTQLRAQLQSQVQATQLPIQLATQGRFHWGKTPYLELKPLQIQVAPTQVQLAKMPAWPLEANVSTQIQVWPQSQQVEMAHFNLQGELQQLPLVLQALQLEGQYGEQISAGTQGIKLQLGELDLQGQLQLQPQSKLTGAIQLKPVDIRQLAQQLGLVLPDMASPETTLRHLSFNTQIGGTWPQIILNPLQAQLDSTGIKGKAQLQLEQGAYQAALGIGALNLDDYLPAETVSEADASTANMPTETKPQNWSFEALQSLNLDLSTRMRSLQVKGVPLEEIQAKVSAHQGQLQINPLKLTVYGGQIQMQAAIDTQAQPARWQLQHQIQGVETQALLQQMADMQLFRGRLSAQGQYQTQGQNTQSLLANLSGELQAQIQQGALQGMNISRDLCNAVALAQNRQLTRTWSQDTEFERLNARLIFQQGKANNPDFHAQIPGLELTGQGDVDLVAQTLDYQLGARFTNTADQHACKVNPYLERIRWPMRCQGPLSTEASKLCQLDTQGLGAALEQVAVEEAKTRAQEKIDAERARAEERLQEKLREKLGEEVGDQIGDVLKGLFR</sequence>
<evidence type="ECO:0000259" key="3">
    <source>
        <dbReference type="Pfam" id="PF05170"/>
    </source>
</evidence>
<keyword evidence="5" id="KW-1185">Reference proteome</keyword>
<gene>
    <name evidence="4" type="ORF">SAMN05421831_10386</name>
</gene>
<dbReference type="Proteomes" id="UP000242999">
    <property type="component" value="Unassembled WGS sequence"/>
</dbReference>
<dbReference type="OrthoDB" id="9766390at2"/>
<feature type="domain" description="AsmA" evidence="3">
    <location>
        <begin position="1"/>
        <end position="285"/>
    </location>
</feature>
<evidence type="ECO:0000256" key="2">
    <source>
        <dbReference type="SAM" id="MobiDB-lite"/>
    </source>
</evidence>
<keyword evidence="1" id="KW-0175">Coiled coil</keyword>
<dbReference type="InterPro" id="IPR007844">
    <property type="entry name" value="AsmA"/>
</dbReference>
<feature type="domain" description="AsmA" evidence="3">
    <location>
        <begin position="417"/>
        <end position="732"/>
    </location>
</feature>
<dbReference type="EMBL" id="FNYH01000003">
    <property type="protein sequence ID" value="SEI50837.1"/>
    <property type="molecule type" value="Genomic_DNA"/>
</dbReference>
<evidence type="ECO:0000256" key="1">
    <source>
        <dbReference type="SAM" id="Coils"/>
    </source>
</evidence>
<feature type="coiled-coil region" evidence="1">
    <location>
        <begin position="818"/>
        <end position="847"/>
    </location>
</feature>
<dbReference type="STRING" id="64971.SAMN05421831_10386"/>
<organism evidence="4 5">
    <name type="scientific">Allopseudospirillum japonicum</name>
    <dbReference type="NCBI Taxonomy" id="64971"/>
    <lineage>
        <taxon>Bacteria</taxon>
        <taxon>Pseudomonadati</taxon>
        <taxon>Pseudomonadota</taxon>
        <taxon>Gammaproteobacteria</taxon>
        <taxon>Oceanospirillales</taxon>
        <taxon>Oceanospirillaceae</taxon>
        <taxon>Allopseudospirillum</taxon>
    </lineage>
</organism>
<evidence type="ECO:0000313" key="4">
    <source>
        <dbReference type="EMBL" id="SEI50837.1"/>
    </source>
</evidence>
<accession>A0A1H6RE83</accession>
<feature type="region of interest" description="Disordered" evidence="2">
    <location>
        <begin position="126"/>
        <end position="150"/>
    </location>
</feature>
<protein>
    <submittedName>
        <fullName evidence="4">Uncharacterized protein involved in outer membrane biogenesis</fullName>
    </submittedName>
</protein>
<dbReference type="RefSeq" id="WP_093308746.1">
    <property type="nucleotide sequence ID" value="NZ_FNYH01000003.1"/>
</dbReference>
<dbReference type="GO" id="GO:0090313">
    <property type="term" value="P:regulation of protein targeting to membrane"/>
    <property type="evidence" value="ECO:0007669"/>
    <property type="project" value="TreeGrafter"/>
</dbReference>
<evidence type="ECO:0000313" key="5">
    <source>
        <dbReference type="Proteomes" id="UP000242999"/>
    </source>
</evidence>
<reference evidence="5" key="1">
    <citation type="submission" date="2016-10" db="EMBL/GenBank/DDBJ databases">
        <authorList>
            <person name="Varghese N."/>
            <person name="Submissions S."/>
        </authorList>
    </citation>
    <scope>NUCLEOTIDE SEQUENCE [LARGE SCALE GENOMIC DNA]</scope>
    <source>
        <strain evidence="5">DSM 7165</strain>
    </source>
</reference>
<dbReference type="Pfam" id="PF05170">
    <property type="entry name" value="AsmA"/>
    <property type="match status" value="2"/>
</dbReference>
<dbReference type="GO" id="GO:0005886">
    <property type="term" value="C:plasma membrane"/>
    <property type="evidence" value="ECO:0007669"/>
    <property type="project" value="TreeGrafter"/>
</dbReference>